<evidence type="ECO:0000313" key="1">
    <source>
        <dbReference type="EMBL" id="NOK34751.1"/>
    </source>
</evidence>
<accession>A0A7Y4KJ32</accession>
<keyword evidence="2" id="KW-1185">Reference proteome</keyword>
<gene>
    <name evidence="1" type="ORF">HMI49_16250</name>
</gene>
<sequence>MASVEALRSRPRTWERDANRHRVPIRWAFTLTKTKARDTFHYQPEDFIEDED</sequence>
<dbReference type="Proteomes" id="UP000563426">
    <property type="component" value="Unassembled WGS sequence"/>
</dbReference>
<evidence type="ECO:0000313" key="2">
    <source>
        <dbReference type="Proteomes" id="UP000563426"/>
    </source>
</evidence>
<organism evidence="1 2">
    <name type="scientific">Corallococcus exercitus</name>
    <dbReference type="NCBI Taxonomy" id="2316736"/>
    <lineage>
        <taxon>Bacteria</taxon>
        <taxon>Pseudomonadati</taxon>
        <taxon>Myxococcota</taxon>
        <taxon>Myxococcia</taxon>
        <taxon>Myxococcales</taxon>
        <taxon>Cystobacterineae</taxon>
        <taxon>Myxococcaceae</taxon>
        <taxon>Corallococcus</taxon>
    </lineage>
</organism>
<proteinExistence type="predicted"/>
<dbReference type="EMBL" id="JABFJV010000081">
    <property type="protein sequence ID" value="NOK34751.1"/>
    <property type="molecule type" value="Genomic_DNA"/>
</dbReference>
<dbReference type="RefSeq" id="WP_171435754.1">
    <property type="nucleotide sequence ID" value="NZ_JABFJV010000081.1"/>
</dbReference>
<comment type="caution">
    <text evidence="1">The sequence shown here is derived from an EMBL/GenBank/DDBJ whole genome shotgun (WGS) entry which is preliminary data.</text>
</comment>
<protein>
    <submittedName>
        <fullName evidence="1">Uncharacterized protein</fullName>
    </submittedName>
</protein>
<name>A0A7Y4KJ32_9BACT</name>
<reference evidence="1 2" key="1">
    <citation type="submission" date="2020-05" db="EMBL/GenBank/DDBJ databases">
        <authorList>
            <person name="Whitworth D."/>
        </authorList>
    </citation>
    <scope>NUCLEOTIDE SEQUENCE [LARGE SCALE GENOMIC DNA]</scope>
    <source>
        <strain evidence="1 2">AB043B</strain>
    </source>
</reference>
<dbReference type="AlphaFoldDB" id="A0A7Y4KJ32"/>